<proteinExistence type="predicted"/>
<gene>
    <name evidence="3" type="ORF">CesoFtcFv8_027463</name>
</gene>
<feature type="region of interest" description="Disordered" evidence="1">
    <location>
        <begin position="1"/>
        <end position="20"/>
    </location>
</feature>
<dbReference type="EMBL" id="JAULUE010002069">
    <property type="protein sequence ID" value="KAK5874921.1"/>
    <property type="molecule type" value="Genomic_DNA"/>
</dbReference>
<evidence type="ECO:0000313" key="3">
    <source>
        <dbReference type="EMBL" id="KAK5874921.1"/>
    </source>
</evidence>
<feature type="compositionally biased region" description="Polar residues" evidence="1">
    <location>
        <begin position="8"/>
        <end position="18"/>
    </location>
</feature>
<keyword evidence="2" id="KW-0812">Transmembrane</keyword>
<evidence type="ECO:0000256" key="2">
    <source>
        <dbReference type="SAM" id="Phobius"/>
    </source>
</evidence>
<keyword evidence="4" id="KW-1185">Reference proteome</keyword>
<sequence>MESDVKYGQTSPTSNTGSGLPCVTVQKKKRLYIQDLKRILMRSARGVLLLLLLLLVAVKALGLFKCETKPNTYTL</sequence>
<keyword evidence="2" id="KW-1133">Transmembrane helix</keyword>
<dbReference type="Proteomes" id="UP001335648">
    <property type="component" value="Unassembled WGS sequence"/>
</dbReference>
<accession>A0AAN7Y306</accession>
<evidence type="ECO:0000313" key="4">
    <source>
        <dbReference type="Proteomes" id="UP001335648"/>
    </source>
</evidence>
<comment type="caution">
    <text evidence="3">The sequence shown here is derived from an EMBL/GenBank/DDBJ whole genome shotgun (WGS) entry which is preliminary data.</text>
</comment>
<reference evidence="3 4" key="1">
    <citation type="journal article" date="2023" name="Mol. Biol. Evol.">
        <title>Genomics of Secondarily Temperate Adaptation in the Only Non-Antarctic Icefish.</title>
        <authorList>
            <person name="Rivera-Colon A.G."/>
            <person name="Rayamajhi N."/>
            <person name="Minhas B.F."/>
            <person name="Madrigal G."/>
            <person name="Bilyk K.T."/>
            <person name="Yoon V."/>
            <person name="Hune M."/>
            <person name="Gregory S."/>
            <person name="Cheng C.H.C."/>
            <person name="Catchen J.M."/>
        </authorList>
    </citation>
    <scope>NUCLEOTIDE SEQUENCE [LARGE SCALE GENOMIC DNA]</scope>
    <source>
        <strain evidence="3">JC2023a</strain>
    </source>
</reference>
<dbReference type="AlphaFoldDB" id="A0AAN7Y306"/>
<organism evidence="3 4">
    <name type="scientific">Champsocephalus esox</name>
    <name type="common">pike icefish</name>
    <dbReference type="NCBI Taxonomy" id="159716"/>
    <lineage>
        <taxon>Eukaryota</taxon>
        <taxon>Metazoa</taxon>
        <taxon>Chordata</taxon>
        <taxon>Craniata</taxon>
        <taxon>Vertebrata</taxon>
        <taxon>Euteleostomi</taxon>
        <taxon>Actinopterygii</taxon>
        <taxon>Neopterygii</taxon>
        <taxon>Teleostei</taxon>
        <taxon>Neoteleostei</taxon>
        <taxon>Acanthomorphata</taxon>
        <taxon>Eupercaria</taxon>
        <taxon>Perciformes</taxon>
        <taxon>Notothenioidei</taxon>
        <taxon>Channichthyidae</taxon>
        <taxon>Champsocephalus</taxon>
    </lineage>
</organism>
<keyword evidence="2" id="KW-0472">Membrane</keyword>
<evidence type="ECO:0000256" key="1">
    <source>
        <dbReference type="SAM" id="MobiDB-lite"/>
    </source>
</evidence>
<protein>
    <submittedName>
        <fullName evidence="3">Uncharacterized protein</fullName>
    </submittedName>
</protein>
<feature type="transmembrane region" description="Helical" evidence="2">
    <location>
        <begin position="46"/>
        <end position="64"/>
    </location>
</feature>
<name>A0AAN7Y306_9TELE</name>